<dbReference type="Pfam" id="PF14244">
    <property type="entry name" value="Retrotran_gag_3"/>
    <property type="match status" value="1"/>
</dbReference>
<keyword evidence="3" id="KW-0808">Transferase</keyword>
<reference evidence="3" key="1">
    <citation type="journal article" date="2019" name="Sci. Rep.">
        <title>Draft genome of Tanacetum cinerariifolium, the natural source of mosquito coil.</title>
        <authorList>
            <person name="Yamashiro T."/>
            <person name="Shiraishi A."/>
            <person name="Satake H."/>
            <person name="Nakayama K."/>
        </authorList>
    </citation>
    <scope>NUCLEOTIDE SEQUENCE</scope>
</reference>
<dbReference type="PANTHER" id="PTHR37610">
    <property type="entry name" value="CCHC-TYPE DOMAIN-CONTAINING PROTEIN"/>
    <property type="match status" value="1"/>
</dbReference>
<evidence type="ECO:0000259" key="2">
    <source>
        <dbReference type="Pfam" id="PF14244"/>
    </source>
</evidence>
<feature type="domain" description="Retrotransposon Copia-like N-terminal" evidence="2">
    <location>
        <begin position="49"/>
        <end position="94"/>
    </location>
</feature>
<sequence length="228" mass="25872">MVNTNQRPPSSSTNPPSVNKNQRPPPSSSTNSTMDDDDVNSPNHPLFLHQQDHSGLVLISKKLTRSGNYGSWKRSMMIALNAKNKMKIINGNLQNQRINGERDLKKRLVQFLMGLDECYANIRGQILLMNPMPTVAKAYSMIRNSYNNNDRGGRNYNQEMSARIDQLHNLLNQMMLMMQNNKDMAGTQPFNVAVSKLGTHLPLSILFTPFSCYFQDHHRRIAHGSLCN</sequence>
<keyword evidence="3" id="KW-0548">Nucleotidyltransferase</keyword>
<dbReference type="InterPro" id="IPR029472">
    <property type="entry name" value="Copia-like_N"/>
</dbReference>
<accession>A0A699ISD2</accession>
<organism evidence="3">
    <name type="scientific">Tanacetum cinerariifolium</name>
    <name type="common">Dalmatian daisy</name>
    <name type="synonym">Chrysanthemum cinerariifolium</name>
    <dbReference type="NCBI Taxonomy" id="118510"/>
    <lineage>
        <taxon>Eukaryota</taxon>
        <taxon>Viridiplantae</taxon>
        <taxon>Streptophyta</taxon>
        <taxon>Embryophyta</taxon>
        <taxon>Tracheophyta</taxon>
        <taxon>Spermatophyta</taxon>
        <taxon>Magnoliopsida</taxon>
        <taxon>eudicotyledons</taxon>
        <taxon>Gunneridae</taxon>
        <taxon>Pentapetalae</taxon>
        <taxon>asterids</taxon>
        <taxon>campanulids</taxon>
        <taxon>Asterales</taxon>
        <taxon>Asteraceae</taxon>
        <taxon>Asteroideae</taxon>
        <taxon>Anthemideae</taxon>
        <taxon>Anthemidinae</taxon>
        <taxon>Tanacetum</taxon>
    </lineage>
</organism>
<evidence type="ECO:0000313" key="3">
    <source>
        <dbReference type="EMBL" id="GEZ83313.1"/>
    </source>
</evidence>
<dbReference type="AlphaFoldDB" id="A0A699ISD2"/>
<dbReference type="EMBL" id="BKCJ010329764">
    <property type="protein sequence ID" value="GEZ83313.1"/>
    <property type="molecule type" value="Genomic_DNA"/>
</dbReference>
<feature type="region of interest" description="Disordered" evidence="1">
    <location>
        <begin position="1"/>
        <end position="47"/>
    </location>
</feature>
<name>A0A699ISD2_TANCI</name>
<keyword evidence="3" id="KW-0695">RNA-directed DNA polymerase</keyword>
<proteinExistence type="predicted"/>
<comment type="caution">
    <text evidence="3">The sequence shown here is derived from an EMBL/GenBank/DDBJ whole genome shotgun (WGS) entry which is preliminary data.</text>
</comment>
<dbReference type="GO" id="GO:0003964">
    <property type="term" value="F:RNA-directed DNA polymerase activity"/>
    <property type="evidence" value="ECO:0007669"/>
    <property type="project" value="UniProtKB-KW"/>
</dbReference>
<dbReference type="PANTHER" id="PTHR37610:SF97">
    <property type="entry name" value="RETROTRANSPOSON GAG DOMAIN-CONTAINING PROTEIN"/>
    <property type="match status" value="1"/>
</dbReference>
<gene>
    <name evidence="3" type="ORF">Tci_555286</name>
</gene>
<protein>
    <submittedName>
        <fullName evidence="3">Reverse transcriptase, RNA-dependent DNA polymerase, Gag-polypeptide of LTR copia-type</fullName>
    </submittedName>
</protein>
<feature type="compositionally biased region" description="Low complexity" evidence="1">
    <location>
        <begin position="1"/>
        <end position="19"/>
    </location>
</feature>
<evidence type="ECO:0000256" key="1">
    <source>
        <dbReference type="SAM" id="MobiDB-lite"/>
    </source>
</evidence>